<name>A0A9X3IA55_9SPHI</name>
<evidence type="ECO:0000313" key="3">
    <source>
        <dbReference type="Proteomes" id="UP001142592"/>
    </source>
</evidence>
<proteinExistence type="predicted"/>
<evidence type="ECO:0000313" key="2">
    <source>
        <dbReference type="EMBL" id="MCX3266562.1"/>
    </source>
</evidence>
<reference evidence="2" key="1">
    <citation type="submission" date="2022-11" db="EMBL/GenBank/DDBJ databases">
        <authorList>
            <person name="Graham C."/>
            <person name="Newman J.D."/>
        </authorList>
    </citation>
    <scope>NUCLEOTIDE SEQUENCE</scope>
    <source>
        <strain evidence="2">DSM 19486</strain>
    </source>
</reference>
<dbReference type="EMBL" id="JAPJUH010000005">
    <property type="protein sequence ID" value="MCX3266562.1"/>
    <property type="molecule type" value="Genomic_DNA"/>
</dbReference>
<keyword evidence="3" id="KW-1185">Reference proteome</keyword>
<gene>
    <name evidence="2" type="ORF">OQZ29_17525</name>
</gene>
<evidence type="ECO:0000256" key="1">
    <source>
        <dbReference type="SAM" id="Phobius"/>
    </source>
</evidence>
<dbReference type="RefSeq" id="WP_010602568.1">
    <property type="nucleotide sequence ID" value="NZ_JAPJUH010000005.1"/>
</dbReference>
<organism evidence="2 3">
    <name type="scientific">Pedobacter agri</name>
    <dbReference type="NCBI Taxonomy" id="454586"/>
    <lineage>
        <taxon>Bacteria</taxon>
        <taxon>Pseudomonadati</taxon>
        <taxon>Bacteroidota</taxon>
        <taxon>Sphingobacteriia</taxon>
        <taxon>Sphingobacteriales</taxon>
        <taxon>Sphingobacteriaceae</taxon>
        <taxon>Pedobacter</taxon>
    </lineage>
</organism>
<comment type="caution">
    <text evidence="2">The sequence shown here is derived from an EMBL/GenBank/DDBJ whole genome shotgun (WGS) entry which is preliminary data.</text>
</comment>
<accession>A0A9X3IA55</accession>
<sequence>MLNEHKSKDLILNHLINGLQRKGNYADSTELSNQLNLDYEDTVYLIDELGHSGYIRVQDATNAATGPIGLRLATITAKGKSFLKYGGYSKVQAGERRERIWTIVKTVAGTLNAIVVVCIAAWGVYIQAEANKKQERFNDREEIKSYVQLLLPILKEQVKKVDTIKVTPPVPKK</sequence>
<protein>
    <submittedName>
        <fullName evidence="2">Uncharacterized protein</fullName>
    </submittedName>
</protein>
<dbReference type="Proteomes" id="UP001142592">
    <property type="component" value="Unassembled WGS sequence"/>
</dbReference>
<keyword evidence="1" id="KW-0812">Transmembrane</keyword>
<dbReference type="AlphaFoldDB" id="A0A9X3IA55"/>
<keyword evidence="1" id="KW-1133">Transmembrane helix</keyword>
<feature type="transmembrane region" description="Helical" evidence="1">
    <location>
        <begin position="106"/>
        <end position="125"/>
    </location>
</feature>
<keyword evidence="1" id="KW-0472">Membrane</keyword>